<gene>
    <name evidence="2" type="ORF">LCGC14_1691770</name>
</gene>
<accession>A0A0F9I877</accession>
<evidence type="ECO:0000313" key="2">
    <source>
        <dbReference type="EMBL" id="KKM15864.1"/>
    </source>
</evidence>
<feature type="region of interest" description="Disordered" evidence="1">
    <location>
        <begin position="1"/>
        <end position="35"/>
    </location>
</feature>
<organism evidence="2">
    <name type="scientific">marine sediment metagenome</name>
    <dbReference type="NCBI Taxonomy" id="412755"/>
    <lineage>
        <taxon>unclassified sequences</taxon>
        <taxon>metagenomes</taxon>
        <taxon>ecological metagenomes</taxon>
    </lineage>
</organism>
<sequence>MPVELQERVHEEVESTEEKRCREPFLGPNRQTVPDTFSRSFLAPLDGTHQQARNQRSSADVTSV</sequence>
<feature type="region of interest" description="Disordered" evidence="1">
    <location>
        <begin position="45"/>
        <end position="64"/>
    </location>
</feature>
<name>A0A0F9I877_9ZZZZ</name>
<evidence type="ECO:0000256" key="1">
    <source>
        <dbReference type="SAM" id="MobiDB-lite"/>
    </source>
</evidence>
<proteinExistence type="predicted"/>
<dbReference type="AlphaFoldDB" id="A0A0F9I877"/>
<reference evidence="2" key="1">
    <citation type="journal article" date="2015" name="Nature">
        <title>Complex archaea that bridge the gap between prokaryotes and eukaryotes.</title>
        <authorList>
            <person name="Spang A."/>
            <person name="Saw J.H."/>
            <person name="Jorgensen S.L."/>
            <person name="Zaremba-Niedzwiedzka K."/>
            <person name="Martijn J."/>
            <person name="Lind A.E."/>
            <person name="van Eijk R."/>
            <person name="Schleper C."/>
            <person name="Guy L."/>
            <person name="Ettema T.J."/>
        </authorList>
    </citation>
    <scope>NUCLEOTIDE SEQUENCE</scope>
</reference>
<dbReference type="EMBL" id="LAZR01014807">
    <property type="protein sequence ID" value="KKM15864.1"/>
    <property type="molecule type" value="Genomic_DNA"/>
</dbReference>
<feature type="compositionally biased region" description="Polar residues" evidence="1">
    <location>
        <begin position="48"/>
        <end position="64"/>
    </location>
</feature>
<feature type="compositionally biased region" description="Basic and acidic residues" evidence="1">
    <location>
        <begin position="1"/>
        <end position="23"/>
    </location>
</feature>
<comment type="caution">
    <text evidence="2">The sequence shown here is derived from an EMBL/GenBank/DDBJ whole genome shotgun (WGS) entry which is preliminary data.</text>
</comment>
<protein>
    <submittedName>
        <fullName evidence="2">Uncharacterized protein</fullName>
    </submittedName>
</protein>